<proteinExistence type="predicted"/>
<dbReference type="EMBL" id="CP157390">
    <property type="protein sequence ID" value="XBM48445.1"/>
    <property type="molecule type" value="Genomic_DNA"/>
</dbReference>
<protein>
    <submittedName>
        <fullName evidence="2">Uncharacterized protein</fullName>
    </submittedName>
</protein>
<reference evidence="2" key="1">
    <citation type="submission" date="2024-05" db="EMBL/GenBank/DDBJ databases">
        <title>The Natural Products Discovery Center: Release of the First 8490 Sequenced Strains for Exploring Actinobacteria Biosynthetic Diversity.</title>
        <authorList>
            <person name="Kalkreuter E."/>
            <person name="Kautsar S.A."/>
            <person name="Yang D."/>
            <person name="Bader C.D."/>
            <person name="Teijaro C.N."/>
            <person name="Fluegel L."/>
            <person name="Davis C.M."/>
            <person name="Simpson J.R."/>
            <person name="Lauterbach L."/>
            <person name="Steele A.D."/>
            <person name="Gui C."/>
            <person name="Meng S."/>
            <person name="Li G."/>
            <person name="Viehrig K."/>
            <person name="Ye F."/>
            <person name="Su P."/>
            <person name="Kiefer A.F."/>
            <person name="Nichols A."/>
            <person name="Cepeda A.J."/>
            <person name="Yan W."/>
            <person name="Fan B."/>
            <person name="Jiang Y."/>
            <person name="Adhikari A."/>
            <person name="Zheng C.-J."/>
            <person name="Schuster L."/>
            <person name="Cowan T.M."/>
            <person name="Smanski M.J."/>
            <person name="Chevrette M.G."/>
            <person name="de Carvalho L.P.S."/>
            <person name="Shen B."/>
        </authorList>
    </citation>
    <scope>NUCLEOTIDE SEQUENCE</scope>
    <source>
        <strain evidence="2">NPDC080035</strain>
    </source>
</reference>
<sequence>MSTSTPSEDRPARRHRRVQREGAPGTDPAPRVPDRDREDGAWSPNDDQLRRDVPPHW</sequence>
<dbReference type="RefSeq" id="WP_348788395.1">
    <property type="nucleotide sequence ID" value="NZ_CP157390.1"/>
</dbReference>
<feature type="region of interest" description="Disordered" evidence="1">
    <location>
        <begin position="1"/>
        <end position="57"/>
    </location>
</feature>
<dbReference type="AlphaFoldDB" id="A0AAU7GAG4"/>
<evidence type="ECO:0000256" key="1">
    <source>
        <dbReference type="SAM" id="MobiDB-lite"/>
    </source>
</evidence>
<evidence type="ECO:0000313" key="2">
    <source>
        <dbReference type="EMBL" id="XBM48445.1"/>
    </source>
</evidence>
<gene>
    <name evidence="2" type="ORF">AAME72_00985</name>
</gene>
<organism evidence="2">
    <name type="scientific">Leifsonia sp. NPDC080035</name>
    <dbReference type="NCBI Taxonomy" id="3143936"/>
    <lineage>
        <taxon>Bacteria</taxon>
        <taxon>Bacillati</taxon>
        <taxon>Actinomycetota</taxon>
        <taxon>Actinomycetes</taxon>
        <taxon>Micrococcales</taxon>
        <taxon>Microbacteriaceae</taxon>
        <taxon>Leifsonia</taxon>
    </lineage>
</organism>
<feature type="compositionally biased region" description="Basic and acidic residues" evidence="1">
    <location>
        <begin position="47"/>
        <end position="57"/>
    </location>
</feature>
<name>A0AAU7GAG4_9MICO</name>
<accession>A0AAU7GAG4</accession>